<dbReference type="Gene3D" id="2.40.30.170">
    <property type="match status" value="1"/>
</dbReference>
<dbReference type="GO" id="GO:0016020">
    <property type="term" value="C:membrane"/>
    <property type="evidence" value="ECO:0007669"/>
    <property type="project" value="UniProtKB-SubCell"/>
</dbReference>
<proteinExistence type="predicted"/>
<dbReference type="EMBL" id="JRVC01000010">
    <property type="protein sequence ID" value="KHS46099.1"/>
    <property type="molecule type" value="Genomic_DNA"/>
</dbReference>
<sequence length="356" mass="37543">MAEADPFPPQNAPAAQAAKEHVGETRSRRSRTILMVLGPVVVVAGALWYWFGNQGTVSTDNAYIKQDIVAVAGEVSGLITKVNVRENQHVKAGDVLFTIDPATFDATIRQADAQIATAQAKVTALNADVAAKAAALAAANDDLALAQANFSREKALMDKGFNTRARMDAAEHAVAVARDRIVSIRAEVAQARSELATGAQVPGVNPAIAAAQANRAKATLDMERTVVRAPADGVVTQVTRLQVGQMVFPGVPMVSIVRDGSARVDANFKETDLNHMRPGQPAEIEIDAYPGLKLKGHVESIGAGTGSEFSVLPAQNATGNWVKVIQRVPVRIAIDSKSERPLIAGLSSDVTVHVGK</sequence>
<dbReference type="AlphaFoldDB" id="A0A0B9A665"/>
<evidence type="ECO:0000256" key="3">
    <source>
        <dbReference type="ARBA" id="ARBA00022989"/>
    </source>
</evidence>
<keyword evidence="3 6" id="KW-1133">Transmembrane helix</keyword>
<feature type="transmembrane region" description="Helical" evidence="6">
    <location>
        <begin position="33"/>
        <end position="51"/>
    </location>
</feature>
<dbReference type="GO" id="GO:0055085">
    <property type="term" value="P:transmembrane transport"/>
    <property type="evidence" value="ECO:0007669"/>
    <property type="project" value="InterPro"/>
</dbReference>
<evidence type="ECO:0000256" key="5">
    <source>
        <dbReference type="SAM" id="MobiDB-lite"/>
    </source>
</evidence>
<dbReference type="Gene3D" id="1.10.287.470">
    <property type="entry name" value="Helix hairpin bin"/>
    <property type="match status" value="1"/>
</dbReference>
<dbReference type="Pfam" id="PF25963">
    <property type="entry name" value="Beta-barrel_AAEA"/>
    <property type="match status" value="1"/>
</dbReference>
<evidence type="ECO:0000256" key="6">
    <source>
        <dbReference type="SAM" id="Phobius"/>
    </source>
</evidence>
<dbReference type="SUPFAM" id="SSF111369">
    <property type="entry name" value="HlyD-like secretion proteins"/>
    <property type="match status" value="2"/>
</dbReference>
<evidence type="ECO:0000313" key="9">
    <source>
        <dbReference type="EMBL" id="KHS46099.1"/>
    </source>
</evidence>
<dbReference type="PATRIC" id="fig|48936.3.peg.2372"/>
<dbReference type="InterPro" id="IPR058634">
    <property type="entry name" value="AaeA-lik-b-barrel"/>
</dbReference>
<dbReference type="RefSeq" id="WP_039334593.1">
    <property type="nucleotide sequence ID" value="NZ_JRVC01000010.1"/>
</dbReference>
<evidence type="ECO:0000259" key="7">
    <source>
        <dbReference type="Pfam" id="PF25917"/>
    </source>
</evidence>
<dbReference type="InterPro" id="IPR050739">
    <property type="entry name" value="MFP"/>
</dbReference>
<gene>
    <name evidence="9" type="ORF">NJ75_02360</name>
</gene>
<feature type="domain" description="Multidrug resistance protein MdtA-like barrel-sandwich hybrid" evidence="7">
    <location>
        <begin position="68"/>
        <end position="252"/>
    </location>
</feature>
<protein>
    <submittedName>
        <fullName evidence="9">Multidrug resistance protein A</fullName>
    </submittedName>
</protein>
<keyword evidence="10" id="KW-1185">Reference proteome</keyword>
<organism evidence="9 10">
    <name type="scientific">Novosphingobium subterraneum</name>
    <dbReference type="NCBI Taxonomy" id="48936"/>
    <lineage>
        <taxon>Bacteria</taxon>
        <taxon>Pseudomonadati</taxon>
        <taxon>Pseudomonadota</taxon>
        <taxon>Alphaproteobacteria</taxon>
        <taxon>Sphingomonadales</taxon>
        <taxon>Sphingomonadaceae</taxon>
        <taxon>Novosphingobium</taxon>
    </lineage>
</organism>
<name>A0A0B9A665_9SPHN</name>
<evidence type="ECO:0000313" key="10">
    <source>
        <dbReference type="Proteomes" id="UP000031338"/>
    </source>
</evidence>
<evidence type="ECO:0000256" key="2">
    <source>
        <dbReference type="ARBA" id="ARBA00022692"/>
    </source>
</evidence>
<comment type="caution">
    <text evidence="9">The sequence shown here is derived from an EMBL/GenBank/DDBJ whole genome shotgun (WGS) entry which is preliminary data.</text>
</comment>
<evidence type="ECO:0000256" key="4">
    <source>
        <dbReference type="ARBA" id="ARBA00023136"/>
    </source>
</evidence>
<keyword evidence="4 6" id="KW-0472">Membrane</keyword>
<comment type="subcellular location">
    <subcellularLocation>
        <location evidence="1">Membrane</location>
        <topology evidence="1">Single-pass membrane protein</topology>
    </subcellularLocation>
</comment>
<dbReference type="Pfam" id="PF25917">
    <property type="entry name" value="BSH_RND"/>
    <property type="match status" value="1"/>
</dbReference>
<dbReference type="InterPro" id="IPR058625">
    <property type="entry name" value="MdtA-like_BSH"/>
</dbReference>
<dbReference type="Gene3D" id="2.40.50.100">
    <property type="match status" value="1"/>
</dbReference>
<reference evidence="9 10" key="1">
    <citation type="submission" date="2014-10" db="EMBL/GenBank/DDBJ databases">
        <title>Draft genome sequence of Novosphingobium subterraneum DSM 12447.</title>
        <authorList>
            <person name="Gan H.M."/>
            <person name="Gan H.Y."/>
            <person name="Savka M.A."/>
        </authorList>
    </citation>
    <scope>NUCLEOTIDE SEQUENCE [LARGE SCALE GENOMIC DNA]</scope>
    <source>
        <strain evidence="9 10">DSM 12447</strain>
    </source>
</reference>
<evidence type="ECO:0000259" key="8">
    <source>
        <dbReference type="Pfam" id="PF25963"/>
    </source>
</evidence>
<accession>A0A0B9A665</accession>
<dbReference type="PANTHER" id="PTHR30386">
    <property type="entry name" value="MEMBRANE FUSION SUBUNIT OF EMRAB-TOLC MULTIDRUG EFFLUX PUMP"/>
    <property type="match status" value="1"/>
</dbReference>
<dbReference type="Proteomes" id="UP000031338">
    <property type="component" value="Unassembled WGS sequence"/>
</dbReference>
<feature type="domain" description="p-hydroxybenzoic acid efflux pump subunit AaeA-like beta-barrel" evidence="8">
    <location>
        <begin position="263"/>
        <end position="353"/>
    </location>
</feature>
<feature type="compositionally biased region" description="Pro residues" evidence="5">
    <location>
        <begin position="1"/>
        <end position="11"/>
    </location>
</feature>
<keyword evidence="2 6" id="KW-0812">Transmembrane</keyword>
<feature type="region of interest" description="Disordered" evidence="5">
    <location>
        <begin position="1"/>
        <end position="24"/>
    </location>
</feature>
<evidence type="ECO:0000256" key="1">
    <source>
        <dbReference type="ARBA" id="ARBA00004167"/>
    </source>
</evidence>
<dbReference type="STRING" id="48936.NJ75_02360"/>
<dbReference type="PANTHER" id="PTHR30386:SF26">
    <property type="entry name" value="TRANSPORT PROTEIN COMB"/>
    <property type="match status" value="1"/>
</dbReference>